<dbReference type="Gene3D" id="3.30.1060.10">
    <property type="entry name" value="Peptide methionine sulphoxide reductase MsrA"/>
    <property type="match status" value="1"/>
</dbReference>
<dbReference type="PaxDb" id="121845-A0A3Q0ISB0"/>
<gene>
    <name evidence="8" type="primary">LOC103506366</name>
</gene>
<reference evidence="8" key="1">
    <citation type="submission" date="2025-08" db="UniProtKB">
        <authorList>
            <consortium name="RefSeq"/>
        </authorList>
    </citation>
    <scope>IDENTIFICATION</scope>
</reference>
<protein>
    <recommendedName>
        <fullName evidence="2">peptide-methionine (S)-S-oxide reductase</fullName>
        <ecNumber evidence="2">1.8.4.11</ecNumber>
    </recommendedName>
    <alternativeName>
        <fullName evidence="4">Peptide-methionine (S)-S-oxide reductase</fullName>
    </alternativeName>
</protein>
<dbReference type="PANTHER" id="PTHR43774:SF1">
    <property type="entry name" value="PEPTIDE METHIONINE SULFOXIDE REDUCTASE MSRA 2"/>
    <property type="match status" value="1"/>
</dbReference>
<evidence type="ECO:0000256" key="4">
    <source>
        <dbReference type="ARBA" id="ARBA00030643"/>
    </source>
</evidence>
<feature type="domain" description="Selenoprotein methionine sulfoxide reductase A helical" evidence="6">
    <location>
        <begin position="123"/>
        <end position="158"/>
    </location>
</feature>
<dbReference type="KEGG" id="dci:103506366"/>
<dbReference type="InterPro" id="IPR002569">
    <property type="entry name" value="Met_Sox_Rdtase_MsrA_dom"/>
</dbReference>
<accession>A0A3Q0ISB0</accession>
<dbReference type="Pfam" id="PF01625">
    <property type="entry name" value="PMSR"/>
    <property type="match status" value="1"/>
</dbReference>
<keyword evidence="7" id="KW-1185">Reference proteome</keyword>
<dbReference type="STRING" id="121845.A0A3Q0ISB0"/>
<feature type="domain" description="Peptide methionine sulphoxide reductase MsrA" evidence="5">
    <location>
        <begin position="15"/>
        <end position="110"/>
    </location>
</feature>
<dbReference type="EC" id="1.8.4.11" evidence="2"/>
<evidence type="ECO:0000259" key="6">
    <source>
        <dbReference type="Pfam" id="PF20939"/>
    </source>
</evidence>
<comment type="similarity">
    <text evidence="1">Belongs to the MsrA Met sulfoxide reductase family.</text>
</comment>
<dbReference type="GO" id="GO:0008113">
    <property type="term" value="F:peptide-methionine (S)-S-oxide reductase activity"/>
    <property type="evidence" value="ECO:0007669"/>
    <property type="project" value="UniProtKB-EC"/>
</dbReference>
<evidence type="ECO:0000256" key="3">
    <source>
        <dbReference type="ARBA" id="ARBA00023002"/>
    </source>
</evidence>
<evidence type="ECO:0000256" key="2">
    <source>
        <dbReference type="ARBA" id="ARBA00012502"/>
    </source>
</evidence>
<organism evidence="7 8">
    <name type="scientific">Diaphorina citri</name>
    <name type="common">Asian citrus psyllid</name>
    <dbReference type="NCBI Taxonomy" id="121845"/>
    <lineage>
        <taxon>Eukaryota</taxon>
        <taxon>Metazoa</taxon>
        <taxon>Ecdysozoa</taxon>
        <taxon>Arthropoda</taxon>
        <taxon>Hexapoda</taxon>
        <taxon>Insecta</taxon>
        <taxon>Pterygota</taxon>
        <taxon>Neoptera</taxon>
        <taxon>Paraneoptera</taxon>
        <taxon>Hemiptera</taxon>
        <taxon>Sternorrhyncha</taxon>
        <taxon>Psylloidea</taxon>
        <taxon>Psyllidae</taxon>
        <taxon>Diaphorininae</taxon>
        <taxon>Diaphorina</taxon>
    </lineage>
</organism>
<dbReference type="InterPro" id="IPR036509">
    <property type="entry name" value="Met_Sox_Rdtase_MsrA_sf"/>
</dbReference>
<evidence type="ECO:0000256" key="1">
    <source>
        <dbReference type="ARBA" id="ARBA00005591"/>
    </source>
</evidence>
<dbReference type="AlphaFoldDB" id="A0A3Q0ISB0"/>
<evidence type="ECO:0000259" key="5">
    <source>
        <dbReference type="Pfam" id="PF01625"/>
    </source>
</evidence>
<dbReference type="Pfam" id="PF20939">
    <property type="entry name" value="MsrA_helical"/>
    <property type="match status" value="1"/>
</dbReference>
<name>A0A3Q0ISB0_DIACI</name>
<evidence type="ECO:0000313" key="7">
    <source>
        <dbReference type="Proteomes" id="UP000079169"/>
    </source>
</evidence>
<dbReference type="GeneID" id="103506366"/>
<evidence type="ECO:0000313" key="8">
    <source>
        <dbReference type="RefSeq" id="XP_026677235.1"/>
    </source>
</evidence>
<dbReference type="RefSeq" id="XP_026677235.1">
    <property type="nucleotide sequence ID" value="XM_026821434.1"/>
</dbReference>
<dbReference type="Proteomes" id="UP000079169">
    <property type="component" value="Unplaced"/>
</dbReference>
<dbReference type="SUPFAM" id="SSF55068">
    <property type="entry name" value="Peptide methionine sulfoxide reductase"/>
    <property type="match status" value="1"/>
</dbReference>
<sequence>MKLYASPLPSLPYSGDHTEVTQVDFDPSVISYKEILRIFWKHHDPTVQMKTQYRSMILHVNPEDKEVAEKSLAEEKTKHRKPITTLVVPFTRFYDAEDYHQKYRLRQHSELQPKLNFKSEDCYKTSHLAARLNGYVVGFGGIKQFEEEADQLGLSEDVKNYVRKYVKRYEGSGMMC</sequence>
<dbReference type="PANTHER" id="PTHR43774">
    <property type="entry name" value="PEPTIDE METHIONINE SULFOXIDE REDUCTASE"/>
    <property type="match status" value="1"/>
</dbReference>
<dbReference type="InterPro" id="IPR049006">
    <property type="entry name" value="MsrA_helical"/>
</dbReference>
<proteinExistence type="inferred from homology"/>
<keyword evidence="3" id="KW-0560">Oxidoreductase</keyword>